<keyword evidence="2" id="KW-1185">Reference proteome</keyword>
<dbReference type="Pfam" id="PF05380">
    <property type="entry name" value="Peptidase_A17"/>
    <property type="match status" value="1"/>
</dbReference>
<dbReference type="InterPro" id="IPR043502">
    <property type="entry name" value="DNA/RNA_pol_sf"/>
</dbReference>
<dbReference type="PANTHER" id="PTHR47331:SF1">
    <property type="entry name" value="GAG-LIKE PROTEIN"/>
    <property type="match status" value="1"/>
</dbReference>
<proteinExistence type="predicted"/>
<evidence type="ECO:0000313" key="1">
    <source>
        <dbReference type="EnsemblMetazoa" id="AALFPA23_021270.P31437"/>
    </source>
</evidence>
<dbReference type="GeneID" id="134289625"/>
<protein>
    <recommendedName>
        <fullName evidence="3">Peptidase A2 domain-containing protein</fullName>
    </recommendedName>
</protein>
<dbReference type="RefSeq" id="XP_062711748.1">
    <property type="nucleotide sequence ID" value="XM_062855764.1"/>
</dbReference>
<organism evidence="1 2">
    <name type="scientific">Aedes albopictus</name>
    <name type="common">Asian tiger mosquito</name>
    <name type="synonym">Stegomyia albopicta</name>
    <dbReference type="NCBI Taxonomy" id="7160"/>
    <lineage>
        <taxon>Eukaryota</taxon>
        <taxon>Metazoa</taxon>
        <taxon>Ecdysozoa</taxon>
        <taxon>Arthropoda</taxon>
        <taxon>Hexapoda</taxon>
        <taxon>Insecta</taxon>
        <taxon>Pterygota</taxon>
        <taxon>Neoptera</taxon>
        <taxon>Endopterygota</taxon>
        <taxon>Diptera</taxon>
        <taxon>Nematocera</taxon>
        <taxon>Culicoidea</taxon>
        <taxon>Culicidae</taxon>
        <taxon>Culicinae</taxon>
        <taxon>Aedini</taxon>
        <taxon>Aedes</taxon>
        <taxon>Stegomyia</taxon>
    </lineage>
</organism>
<reference evidence="2" key="1">
    <citation type="journal article" date="2015" name="Proc. Natl. Acad. Sci. U.S.A.">
        <title>Genome sequence of the Asian Tiger mosquito, Aedes albopictus, reveals insights into its biology, genetics, and evolution.</title>
        <authorList>
            <person name="Chen X.G."/>
            <person name="Jiang X."/>
            <person name="Gu J."/>
            <person name="Xu M."/>
            <person name="Wu Y."/>
            <person name="Deng Y."/>
            <person name="Zhang C."/>
            <person name="Bonizzoni M."/>
            <person name="Dermauw W."/>
            <person name="Vontas J."/>
            <person name="Armbruster P."/>
            <person name="Huang X."/>
            <person name="Yang Y."/>
            <person name="Zhang H."/>
            <person name="He W."/>
            <person name="Peng H."/>
            <person name="Liu Y."/>
            <person name="Wu K."/>
            <person name="Chen J."/>
            <person name="Lirakis M."/>
            <person name="Topalis P."/>
            <person name="Van Leeuwen T."/>
            <person name="Hall A.B."/>
            <person name="Jiang X."/>
            <person name="Thorpe C."/>
            <person name="Mueller R.L."/>
            <person name="Sun C."/>
            <person name="Waterhouse R.M."/>
            <person name="Yan G."/>
            <person name="Tu Z.J."/>
            <person name="Fang X."/>
            <person name="James A.A."/>
        </authorList>
    </citation>
    <scope>NUCLEOTIDE SEQUENCE [LARGE SCALE GENOMIC DNA]</scope>
    <source>
        <strain evidence="2">Foshan</strain>
    </source>
</reference>
<accession>A0ABM1ZSL5</accession>
<evidence type="ECO:0008006" key="3">
    <source>
        <dbReference type="Google" id="ProtNLM"/>
    </source>
</evidence>
<evidence type="ECO:0000313" key="2">
    <source>
        <dbReference type="Proteomes" id="UP000069940"/>
    </source>
</evidence>
<reference evidence="1" key="2">
    <citation type="submission" date="2025-05" db="UniProtKB">
        <authorList>
            <consortium name="EnsemblMetazoa"/>
        </authorList>
    </citation>
    <scope>IDENTIFICATION</scope>
    <source>
        <strain evidence="1">Foshan</strain>
    </source>
</reference>
<dbReference type="InterPro" id="IPR008042">
    <property type="entry name" value="Retrotrans_Pao"/>
</dbReference>
<dbReference type="PANTHER" id="PTHR47331">
    <property type="entry name" value="PHD-TYPE DOMAIN-CONTAINING PROTEIN"/>
    <property type="match status" value="1"/>
</dbReference>
<dbReference type="SUPFAM" id="SSF56672">
    <property type="entry name" value="DNA/RNA polymerases"/>
    <property type="match status" value="1"/>
</dbReference>
<dbReference type="Proteomes" id="UP000069940">
    <property type="component" value="Unassembled WGS sequence"/>
</dbReference>
<dbReference type="EnsemblMetazoa" id="AALFPA23_021270.R31437">
    <property type="protein sequence ID" value="AALFPA23_021270.P31437"/>
    <property type="gene ID" value="AALFPA23_021270"/>
</dbReference>
<name>A0ABM1ZSL5_AEDAL</name>
<sequence>MEETKNATVTVHRKLTSSTLFRVLPVTLYGSKGKVDTFAFLDDGSSVTMVDQSTAEALGLEGKPETLCINWTGGIQKKLCAQQVAIDVSAVGSDKRFKASEVYVVENLGLPEQTIEFQEMEKHFAYLKGLPLREGRVGEPIATKTHIGWTVYGSLRGGVDQLPHRQMHINATPTDDDLHSYVQDFFALESLGISVAQVTDTIEDQRARKILEETTRRTDSGRFQTGLLWKNYCVQFPDSEPMARKRFTCLEKRLSRDPELYNTVHQQIAEMQAKGYTHKATAQELAEFERQRSWYLPLGVVLHPNKPGKVRLIWDAAAKVQGVSLNTELLSGPDLLAPLLGVMFGFRERQVAICADIMEMFHQIVIRKEDRPAQLYKWRDSPNLPMETMVMDVAIFGATCSPALSQFVKNKNADEHKETHPRAAEVIKKKHYVDDYLDSLDTAQEAVELTLEVAKVHAAGGFFIRNWISNDHSVLKRIGETNPKTVKSFVGEGQSERLLGIAWLPEADIFTFTLNFRHDIRALIENVLVPTKREMLRVVMSVYDPLGLVSAFVIHGKILIQDVWRTGIDWDHKVPQDVFSRWKLWLEILLKMGDVSIPRCYFPGYDPISYRSLQLHIFVDASEQAFAACAYFRIVDKGRIRCCLVASKTKVAPLKPLSIPRLELMAAVIGARLKKTIIENHSLEIQQTFLHSDAGTVLSWIRSDPRRYRQFVAFRISEILSFSTAEEWRWVPTKINVADEATKWGRGPSFEPDSRIMKGPLFLYDDEQEWPKDCRGESDTYPDEVATLKYNIQTVNNPKRLEKRSPLAKLSPVMDDDGVLRIDGRTAHSEYVSHDAKYPIILAKQHAVTALLLDWYHRRFRHANNETVVNEVEKSSSSSEEAMYVVQGV</sequence>